<dbReference type="OrthoDB" id="679784at2"/>
<evidence type="ECO:0008006" key="4">
    <source>
        <dbReference type="Google" id="ProtNLM"/>
    </source>
</evidence>
<accession>A0A1H3WQ42</accession>
<gene>
    <name evidence="2" type="ORF">SAMN04487990_103184</name>
</gene>
<dbReference type="AlphaFoldDB" id="A0A1H3WQ42"/>
<evidence type="ECO:0000313" key="3">
    <source>
        <dbReference type="Proteomes" id="UP000198846"/>
    </source>
</evidence>
<sequence>MKHLVLKTKYVVLALFVAFSFSCTPEDGEDGPIGPQGEQGIAGTDGIDGNANVQVLTIDMSTEAGSYDDVVVPELTQDIIENDVVLGYIKRGTKWFPVPAVADIIPFSVSVTISVGFYSLDYIDKATGGSYNIAAGDIDLLKIVIIEAYNSSRNSTNNLSAYEGLLNSGVDITNFEAVCDYFQIAY</sequence>
<keyword evidence="1" id="KW-0732">Signal</keyword>
<organism evidence="2 3">
    <name type="scientific">Bizionia paragorgiae</name>
    <dbReference type="NCBI Taxonomy" id="283786"/>
    <lineage>
        <taxon>Bacteria</taxon>
        <taxon>Pseudomonadati</taxon>
        <taxon>Bacteroidota</taxon>
        <taxon>Flavobacteriia</taxon>
        <taxon>Flavobacteriales</taxon>
        <taxon>Flavobacteriaceae</taxon>
        <taxon>Bizionia</taxon>
    </lineage>
</organism>
<keyword evidence="3" id="KW-1185">Reference proteome</keyword>
<dbReference type="PROSITE" id="PS51257">
    <property type="entry name" value="PROKAR_LIPOPROTEIN"/>
    <property type="match status" value="1"/>
</dbReference>
<dbReference type="Proteomes" id="UP000198846">
    <property type="component" value="Unassembled WGS sequence"/>
</dbReference>
<dbReference type="EMBL" id="FNQK01000003">
    <property type="protein sequence ID" value="SDZ88474.1"/>
    <property type="molecule type" value="Genomic_DNA"/>
</dbReference>
<dbReference type="RefSeq" id="WP_092132410.1">
    <property type="nucleotide sequence ID" value="NZ_FNQK01000003.1"/>
</dbReference>
<evidence type="ECO:0000313" key="2">
    <source>
        <dbReference type="EMBL" id="SDZ88474.1"/>
    </source>
</evidence>
<feature type="chain" id="PRO_5011575818" description="Collagen triple helix repeat-containing protein" evidence="1">
    <location>
        <begin position="26"/>
        <end position="186"/>
    </location>
</feature>
<dbReference type="Gene3D" id="1.20.5.320">
    <property type="entry name" value="6-Phosphogluconate Dehydrogenase, domain 3"/>
    <property type="match status" value="1"/>
</dbReference>
<feature type="signal peptide" evidence="1">
    <location>
        <begin position="1"/>
        <end position="25"/>
    </location>
</feature>
<protein>
    <recommendedName>
        <fullName evidence="4">Collagen triple helix repeat-containing protein</fullName>
    </recommendedName>
</protein>
<name>A0A1H3WQ42_BIZPA</name>
<dbReference type="STRING" id="283786.SAMN04487990_103184"/>
<evidence type="ECO:0000256" key="1">
    <source>
        <dbReference type="SAM" id="SignalP"/>
    </source>
</evidence>
<reference evidence="2 3" key="1">
    <citation type="submission" date="2016-10" db="EMBL/GenBank/DDBJ databases">
        <authorList>
            <person name="de Groot N.N."/>
        </authorList>
    </citation>
    <scope>NUCLEOTIDE SEQUENCE [LARGE SCALE GENOMIC DNA]</scope>
    <source>
        <strain evidence="2 3">DSM 23842</strain>
    </source>
</reference>
<proteinExistence type="predicted"/>